<gene>
    <name evidence="2" type="ORF">UCRPA7_6764</name>
</gene>
<dbReference type="KEGG" id="tmn:UCRPA7_6764"/>
<sequence>MTASSSQQEPAEAVTTTAGGYTRLHITPFDPDLLRIILPSAILPTAKDISYHSLQTFPEQRYGFVNLPAADADKIRKKLNGATLRGAKVRIEPARPDDYMARSSERLQDDPAQDRKEERKKHKREKKRKRDYSEIPGVELEEGRKVKRGWTVSADSHTNRRDRKKEKDKNKDKGEDKQDKARKKELKRSKEIKSRYSDGPECLVKTRLPPNRTSLAGTADDETDAKKKRKKSKGGKEVLVHEFEKTTKFPTFLKQSQSSSSTTAPTEFVDGKGWVDADGNIVEVSRSTRPAVPNRSRPSKKASPELDDDETSSSGSSSSDDEEENTQSEDSSVEHQEDDTVFLTKDRLDTIPDATMDVDATSPQSDFKSDAVRPKSSGSARSLTIKIPPATPAAQKVHPLEALYKRAKPGDDATAITSDAQPFSFFGDEDQEDEEDSAPRASQIPMTPFTQQEFEWRNIRSAAPTPDTAHANKTFKFWSGGDGDDNVDEEEEDDTNEYQQRAADLTEEGIDTFDDNDTDKVPTDPSTNFQKWFWEHRGDLNRSWKKRRKMAAKEKRYRENRARADRAI</sequence>
<evidence type="ECO:0000313" key="2">
    <source>
        <dbReference type="EMBL" id="EON97724.1"/>
    </source>
</evidence>
<dbReference type="eggNOG" id="ENOG502SKB6">
    <property type="taxonomic scope" value="Eukaryota"/>
</dbReference>
<dbReference type="RefSeq" id="XP_007917478.1">
    <property type="nucleotide sequence ID" value="XM_007919287.1"/>
</dbReference>
<feature type="compositionally biased region" description="Basic and acidic residues" evidence="1">
    <location>
        <begin position="165"/>
        <end position="179"/>
    </location>
</feature>
<feature type="compositionally biased region" description="Basic and acidic residues" evidence="1">
    <location>
        <begin position="551"/>
        <end position="568"/>
    </location>
</feature>
<protein>
    <submittedName>
        <fullName evidence="2">Putative suppressor protein srp40 protein</fullName>
    </submittedName>
</protein>
<feature type="compositionally biased region" description="Polar residues" evidence="1">
    <location>
        <begin position="444"/>
        <end position="453"/>
    </location>
</feature>
<feature type="compositionally biased region" description="Basic and acidic residues" evidence="1">
    <location>
        <begin position="188"/>
        <end position="198"/>
    </location>
</feature>
<feature type="compositionally biased region" description="Acidic residues" evidence="1">
    <location>
        <begin position="427"/>
        <end position="436"/>
    </location>
</feature>
<feature type="compositionally biased region" description="Basic and acidic residues" evidence="1">
    <location>
        <begin position="234"/>
        <end position="247"/>
    </location>
</feature>
<name>R8BEI7_PHAM7</name>
<feature type="region of interest" description="Disordered" evidence="1">
    <location>
        <begin position="549"/>
        <end position="568"/>
    </location>
</feature>
<dbReference type="EMBL" id="KB933263">
    <property type="protein sequence ID" value="EON97724.1"/>
    <property type="molecule type" value="Genomic_DNA"/>
</dbReference>
<evidence type="ECO:0000313" key="3">
    <source>
        <dbReference type="Proteomes" id="UP000014074"/>
    </source>
</evidence>
<dbReference type="OrthoDB" id="3595585at2759"/>
<keyword evidence="3" id="KW-1185">Reference proteome</keyword>
<dbReference type="AlphaFoldDB" id="R8BEI7"/>
<feature type="compositionally biased region" description="Acidic residues" evidence="1">
    <location>
        <begin position="482"/>
        <end position="496"/>
    </location>
</feature>
<feature type="region of interest" description="Disordered" evidence="1">
    <location>
        <begin position="150"/>
        <end position="527"/>
    </location>
</feature>
<evidence type="ECO:0000256" key="1">
    <source>
        <dbReference type="SAM" id="MobiDB-lite"/>
    </source>
</evidence>
<accession>R8BEI7</accession>
<reference evidence="3" key="1">
    <citation type="journal article" date="2013" name="Genome Announc.">
        <title>Draft genome sequence of the ascomycete Phaeoacremonium aleophilum strain UCR-PA7, a causal agent of the esca disease complex in grapevines.</title>
        <authorList>
            <person name="Blanco-Ulate B."/>
            <person name="Rolshausen P."/>
            <person name="Cantu D."/>
        </authorList>
    </citation>
    <scope>NUCLEOTIDE SEQUENCE [LARGE SCALE GENOMIC DNA]</scope>
    <source>
        <strain evidence="3">UCR-PA7</strain>
    </source>
</reference>
<proteinExistence type="predicted"/>
<feature type="compositionally biased region" description="Basic and acidic residues" evidence="1">
    <location>
        <begin position="93"/>
        <end position="117"/>
    </location>
</feature>
<organism evidence="2 3">
    <name type="scientific">Phaeoacremonium minimum (strain UCR-PA7)</name>
    <name type="common">Esca disease fungus</name>
    <name type="synonym">Togninia minima</name>
    <dbReference type="NCBI Taxonomy" id="1286976"/>
    <lineage>
        <taxon>Eukaryota</taxon>
        <taxon>Fungi</taxon>
        <taxon>Dikarya</taxon>
        <taxon>Ascomycota</taxon>
        <taxon>Pezizomycotina</taxon>
        <taxon>Sordariomycetes</taxon>
        <taxon>Sordariomycetidae</taxon>
        <taxon>Togniniales</taxon>
        <taxon>Togniniaceae</taxon>
        <taxon>Phaeoacremonium</taxon>
    </lineage>
</organism>
<dbReference type="GeneID" id="19327454"/>
<dbReference type="Proteomes" id="UP000014074">
    <property type="component" value="Unassembled WGS sequence"/>
</dbReference>
<feature type="compositionally biased region" description="Acidic residues" evidence="1">
    <location>
        <begin position="505"/>
        <end position="517"/>
    </location>
</feature>
<feature type="region of interest" description="Disordered" evidence="1">
    <location>
        <begin position="93"/>
        <end position="132"/>
    </location>
</feature>
<feature type="compositionally biased region" description="Basic residues" evidence="1">
    <location>
        <begin position="118"/>
        <end position="130"/>
    </location>
</feature>
<dbReference type="HOGENOM" id="CLU_024590_0_0_1"/>